<name>A0ABY3PRA4_9CYAN</name>
<dbReference type="Proteomes" id="UP001054846">
    <property type="component" value="Chromosome"/>
</dbReference>
<sequence length="104" mass="11407">MKHVLPLLVLGMLLWAAAALAGPVPVLLPLFGPQAGELEQLDLTGEQKSRIEQIVQAGRESSKPLLQQLRQIAKDTHQQVNAVLTAEQRTRLESQRSDLLVEAP</sequence>
<gene>
    <name evidence="1" type="ORF">ISF26_08435</name>
</gene>
<evidence type="ECO:0000313" key="1">
    <source>
        <dbReference type="EMBL" id="UFP96218.1"/>
    </source>
</evidence>
<accession>A0ABY3PRA4</accession>
<proteinExistence type="predicted"/>
<dbReference type="RefSeq" id="WP_230843464.1">
    <property type="nucleotide sequence ID" value="NZ_CP063845.1"/>
</dbReference>
<dbReference type="EMBL" id="CP063845">
    <property type="protein sequence ID" value="UFP96218.1"/>
    <property type="molecule type" value="Genomic_DNA"/>
</dbReference>
<evidence type="ECO:0000313" key="2">
    <source>
        <dbReference type="Proteomes" id="UP001054846"/>
    </source>
</evidence>
<protein>
    <submittedName>
        <fullName evidence="1">Uncharacterized protein</fullName>
    </submittedName>
</protein>
<reference evidence="1 2" key="1">
    <citation type="journal article" date="2021" name="Genome Biol. Evol.">
        <title>Complete Genome Sequencing of a Novel Gloeobacter Species from a Waterfall Cave in Mexico.</title>
        <authorList>
            <person name="Saw J.H."/>
            <person name="Cardona T."/>
            <person name="Montejano G."/>
        </authorList>
    </citation>
    <scope>NUCLEOTIDE SEQUENCE [LARGE SCALE GENOMIC DNA]</scope>
    <source>
        <strain evidence="1">MG652769</strain>
    </source>
</reference>
<keyword evidence="2" id="KW-1185">Reference proteome</keyword>
<organism evidence="1 2">
    <name type="scientific">Gloeobacter morelensis MG652769</name>
    <dbReference type="NCBI Taxonomy" id="2781736"/>
    <lineage>
        <taxon>Bacteria</taxon>
        <taxon>Bacillati</taxon>
        <taxon>Cyanobacteriota</taxon>
        <taxon>Cyanophyceae</taxon>
        <taxon>Gloeobacterales</taxon>
        <taxon>Gloeobacteraceae</taxon>
        <taxon>Gloeobacter</taxon>
        <taxon>Gloeobacter morelensis</taxon>
    </lineage>
</organism>